<proteinExistence type="predicted"/>
<dbReference type="Pfam" id="PF13439">
    <property type="entry name" value="Glyco_transf_4"/>
    <property type="match status" value="1"/>
</dbReference>
<accession>A0A5S4V3T9</accession>
<feature type="domain" description="Glycosyltransferase subfamily 4-like N-terminal" evidence="5">
    <location>
        <begin position="101"/>
        <end position="241"/>
    </location>
</feature>
<dbReference type="Pfam" id="PF00534">
    <property type="entry name" value="Glycos_transf_1"/>
    <property type="match status" value="1"/>
</dbReference>
<dbReference type="CDD" id="cd03811">
    <property type="entry name" value="GT4_GT28_WabH-like"/>
    <property type="match status" value="1"/>
</dbReference>
<dbReference type="PANTHER" id="PTHR12526">
    <property type="entry name" value="GLYCOSYLTRANSFERASE"/>
    <property type="match status" value="1"/>
</dbReference>
<feature type="domain" description="Glycosyl transferase family 1" evidence="4">
    <location>
        <begin position="250"/>
        <end position="403"/>
    </location>
</feature>
<dbReference type="Proteomes" id="UP000325243">
    <property type="component" value="Unassembled WGS sequence"/>
</dbReference>
<feature type="region of interest" description="Disordered" evidence="3">
    <location>
        <begin position="1"/>
        <end position="81"/>
    </location>
</feature>
<reference evidence="6 7" key="1">
    <citation type="submission" date="2019-08" db="EMBL/GenBank/DDBJ databases">
        <authorList>
            <person name="Hu J."/>
        </authorList>
    </citation>
    <scope>NUCLEOTIDE SEQUENCE [LARGE SCALE GENOMIC DNA]</scope>
    <source>
        <strain evidence="6 7">NEAU-184</strain>
    </source>
</reference>
<feature type="compositionally biased region" description="Low complexity" evidence="3">
    <location>
        <begin position="70"/>
        <end position="81"/>
    </location>
</feature>
<evidence type="ECO:0000313" key="7">
    <source>
        <dbReference type="Proteomes" id="UP000325243"/>
    </source>
</evidence>
<evidence type="ECO:0000313" key="6">
    <source>
        <dbReference type="EMBL" id="TYL53656.1"/>
    </source>
</evidence>
<feature type="compositionally biased region" description="Basic residues" evidence="3">
    <location>
        <begin position="16"/>
        <end position="39"/>
    </location>
</feature>
<evidence type="ECO:0000256" key="2">
    <source>
        <dbReference type="ARBA" id="ARBA00022679"/>
    </source>
</evidence>
<evidence type="ECO:0000256" key="1">
    <source>
        <dbReference type="ARBA" id="ARBA00022676"/>
    </source>
</evidence>
<evidence type="ECO:0000256" key="3">
    <source>
        <dbReference type="SAM" id="MobiDB-lite"/>
    </source>
</evidence>
<dbReference type="AlphaFoldDB" id="A0A5S4V3T9"/>
<keyword evidence="1" id="KW-0328">Glycosyltransferase</keyword>
<gene>
    <name evidence="6" type="ORF">FYC51_08370</name>
</gene>
<dbReference type="InterPro" id="IPR001296">
    <property type="entry name" value="Glyco_trans_1"/>
</dbReference>
<dbReference type="GO" id="GO:0016757">
    <property type="term" value="F:glycosyltransferase activity"/>
    <property type="evidence" value="ECO:0007669"/>
    <property type="project" value="UniProtKB-KW"/>
</dbReference>
<keyword evidence="7" id="KW-1185">Reference proteome</keyword>
<sequence>MRPARRGDAGGVRARPGARRRERPPRRPRRGIRRPSPRRARPDRPHCAARRRQGHGRAVLVARGRPTLPRPRGVAPRGARGASVNGPIRILHAIRSDGFAGVEQFVLRLALAQAADGHDVAVVGGAAERMRPALAGAGVEHVPAARTIEVLRAVRRRAAGIDVVNTHMTAADVGAVFGLAGRRQRPAVVSTRHFAQPRGRLGPVPIDALVGGRIDAEVSISAAVAASVDRPSTVVHTGVDARPLGDGRPRDRTVLIAQRLEPEKHTHVGVRAFAASGLAADGWTLEVAGDGSELGALQALVGELGLDGVVRFSGFRSDLPAVMDRAAILIAPCPVEGLGLTVLEAMAGGLPVIAAEAGGHVELLEGLDERTLFAPDDADDAGRRLRGLADDEPGRADLGAAERAHQQQAFSIRAQADGTEAVYRGVL</sequence>
<dbReference type="InterPro" id="IPR028098">
    <property type="entry name" value="Glyco_trans_4-like_N"/>
</dbReference>
<evidence type="ECO:0000259" key="4">
    <source>
        <dbReference type="Pfam" id="PF00534"/>
    </source>
</evidence>
<organism evidence="6 7">
    <name type="scientific">Agromyces mariniharenae</name>
    <dbReference type="NCBI Taxonomy" id="2604423"/>
    <lineage>
        <taxon>Bacteria</taxon>
        <taxon>Bacillati</taxon>
        <taxon>Actinomycetota</taxon>
        <taxon>Actinomycetes</taxon>
        <taxon>Micrococcales</taxon>
        <taxon>Microbacteriaceae</taxon>
        <taxon>Agromyces</taxon>
    </lineage>
</organism>
<name>A0A5S4V3T9_9MICO</name>
<keyword evidence="2 6" id="KW-0808">Transferase</keyword>
<dbReference type="EMBL" id="VSSB01000001">
    <property type="protein sequence ID" value="TYL53656.1"/>
    <property type="molecule type" value="Genomic_DNA"/>
</dbReference>
<comment type="caution">
    <text evidence="6">The sequence shown here is derived from an EMBL/GenBank/DDBJ whole genome shotgun (WGS) entry which is preliminary data.</text>
</comment>
<evidence type="ECO:0000259" key="5">
    <source>
        <dbReference type="Pfam" id="PF13439"/>
    </source>
</evidence>
<dbReference type="SUPFAM" id="SSF53756">
    <property type="entry name" value="UDP-Glycosyltransferase/glycogen phosphorylase"/>
    <property type="match status" value="1"/>
</dbReference>
<protein>
    <submittedName>
        <fullName evidence="6">Glycosyltransferase</fullName>
    </submittedName>
</protein>
<dbReference type="Gene3D" id="3.40.50.2000">
    <property type="entry name" value="Glycogen Phosphorylase B"/>
    <property type="match status" value="2"/>
</dbReference>